<feature type="compositionally biased region" description="Basic and acidic residues" evidence="2">
    <location>
        <begin position="327"/>
        <end position="340"/>
    </location>
</feature>
<organism evidence="3 4">
    <name type="scientific">Marasmius crinis-equi</name>
    <dbReference type="NCBI Taxonomy" id="585013"/>
    <lineage>
        <taxon>Eukaryota</taxon>
        <taxon>Fungi</taxon>
        <taxon>Dikarya</taxon>
        <taxon>Basidiomycota</taxon>
        <taxon>Agaricomycotina</taxon>
        <taxon>Agaricomycetes</taxon>
        <taxon>Agaricomycetidae</taxon>
        <taxon>Agaricales</taxon>
        <taxon>Marasmiineae</taxon>
        <taxon>Marasmiaceae</taxon>
        <taxon>Marasmius</taxon>
    </lineage>
</organism>
<accession>A0ABR3ETC2</accession>
<sequence length="358" mass="41105">MSTHAVSEEIEDIHNLLPNVEGDEASPHNGIHFSTEERRFPGWPTDDLPPSSPPAYSSDSEEEKENNQPQCLADLQNARDISEQALLQTKYFDESCNLVKILSDTVEQLEVHLQNSNRSWWTHFQNYDRKKAMLDREVKHLRTVWNGYQDTIAQLSQAEEDMAAQKLKSNKRENEFLRQIHALEVTNRRLRIALSDTKDSLQRVEYDGQQQLEQLTTRLDRLALDNDDLKYALSDTETKLGTPEAKRLCNTVFSPPSAPCTFPVSEMYASPTNPEDCGFPISHMYPLSVDPEDVPKLSKAARYRAKNRELLREKAQQCRRRLAFKANRSEHKNKGPEKHKSNLKKGRRAWRSGTGGSM</sequence>
<protein>
    <recommendedName>
        <fullName evidence="5">BZIP domain-containing protein</fullName>
    </recommendedName>
</protein>
<evidence type="ECO:0000313" key="3">
    <source>
        <dbReference type="EMBL" id="KAL0566139.1"/>
    </source>
</evidence>
<feature type="coiled-coil region" evidence="1">
    <location>
        <begin position="148"/>
        <end position="175"/>
    </location>
</feature>
<keyword evidence="1" id="KW-0175">Coiled coil</keyword>
<feature type="region of interest" description="Disordered" evidence="2">
    <location>
        <begin position="324"/>
        <end position="358"/>
    </location>
</feature>
<proteinExistence type="predicted"/>
<evidence type="ECO:0008006" key="5">
    <source>
        <dbReference type="Google" id="ProtNLM"/>
    </source>
</evidence>
<evidence type="ECO:0000256" key="2">
    <source>
        <dbReference type="SAM" id="MobiDB-lite"/>
    </source>
</evidence>
<name>A0ABR3ETC2_9AGAR</name>
<reference evidence="3 4" key="1">
    <citation type="submission" date="2024-02" db="EMBL/GenBank/DDBJ databases">
        <title>A draft genome for the cacao thread blight pathogen Marasmius crinis-equi.</title>
        <authorList>
            <person name="Cohen S.P."/>
            <person name="Baruah I.K."/>
            <person name="Amoako-Attah I."/>
            <person name="Bukari Y."/>
            <person name="Meinhardt L.W."/>
            <person name="Bailey B.A."/>
        </authorList>
    </citation>
    <scope>NUCLEOTIDE SEQUENCE [LARGE SCALE GENOMIC DNA]</scope>
    <source>
        <strain evidence="3 4">GH-76</strain>
    </source>
</reference>
<dbReference type="Proteomes" id="UP001465976">
    <property type="component" value="Unassembled WGS sequence"/>
</dbReference>
<gene>
    <name evidence="3" type="ORF">V5O48_015881</name>
</gene>
<evidence type="ECO:0000256" key="1">
    <source>
        <dbReference type="SAM" id="Coils"/>
    </source>
</evidence>
<feature type="compositionally biased region" description="Basic residues" evidence="2">
    <location>
        <begin position="341"/>
        <end position="350"/>
    </location>
</feature>
<evidence type="ECO:0000313" key="4">
    <source>
        <dbReference type="Proteomes" id="UP001465976"/>
    </source>
</evidence>
<dbReference type="EMBL" id="JBAHYK010001998">
    <property type="protein sequence ID" value="KAL0566139.1"/>
    <property type="molecule type" value="Genomic_DNA"/>
</dbReference>
<keyword evidence="4" id="KW-1185">Reference proteome</keyword>
<feature type="compositionally biased region" description="Low complexity" evidence="2">
    <location>
        <begin position="46"/>
        <end position="58"/>
    </location>
</feature>
<feature type="region of interest" description="Disordered" evidence="2">
    <location>
        <begin position="1"/>
        <end position="69"/>
    </location>
</feature>
<comment type="caution">
    <text evidence="3">The sequence shown here is derived from an EMBL/GenBank/DDBJ whole genome shotgun (WGS) entry which is preliminary data.</text>
</comment>